<evidence type="ECO:0000313" key="1">
    <source>
        <dbReference type="EMBL" id="GAF97771.1"/>
    </source>
</evidence>
<protein>
    <submittedName>
        <fullName evidence="1">Uncharacterized protein</fullName>
    </submittedName>
</protein>
<name>X0UEN4_9ZZZZ</name>
<proteinExistence type="predicted"/>
<reference evidence="1" key="1">
    <citation type="journal article" date="2014" name="Front. Microbiol.">
        <title>High frequency of phylogenetically diverse reductive dehalogenase-homologous genes in deep subseafloor sedimentary metagenomes.</title>
        <authorList>
            <person name="Kawai M."/>
            <person name="Futagami T."/>
            <person name="Toyoda A."/>
            <person name="Takaki Y."/>
            <person name="Nishi S."/>
            <person name="Hori S."/>
            <person name="Arai W."/>
            <person name="Tsubouchi T."/>
            <person name="Morono Y."/>
            <person name="Uchiyama I."/>
            <person name="Ito T."/>
            <person name="Fujiyama A."/>
            <person name="Inagaki F."/>
            <person name="Takami H."/>
        </authorList>
    </citation>
    <scope>NUCLEOTIDE SEQUENCE</scope>
    <source>
        <strain evidence="1">Expedition CK06-06</strain>
    </source>
</reference>
<dbReference type="EMBL" id="BARS01018746">
    <property type="protein sequence ID" value="GAF97771.1"/>
    <property type="molecule type" value="Genomic_DNA"/>
</dbReference>
<dbReference type="AlphaFoldDB" id="X0UEN4"/>
<gene>
    <name evidence="1" type="ORF">S01H1_30460</name>
</gene>
<sequence>MNSEFEHPIYYVEKKQKLDDNIIEDLELLELSKESDERVSLLETVIKPNSKIGVENLNKLCEYYTDDKSFIKDTQKYNK</sequence>
<comment type="caution">
    <text evidence="1">The sequence shown here is derived from an EMBL/GenBank/DDBJ whole genome shotgun (WGS) entry which is preliminary data.</text>
</comment>
<accession>X0UEN4</accession>
<organism evidence="1">
    <name type="scientific">marine sediment metagenome</name>
    <dbReference type="NCBI Taxonomy" id="412755"/>
    <lineage>
        <taxon>unclassified sequences</taxon>
        <taxon>metagenomes</taxon>
        <taxon>ecological metagenomes</taxon>
    </lineage>
</organism>